<keyword evidence="2" id="KW-0808">Transferase</keyword>
<dbReference type="SUPFAM" id="SSF53335">
    <property type="entry name" value="S-adenosyl-L-methionine-dependent methyltransferases"/>
    <property type="match status" value="1"/>
</dbReference>
<evidence type="ECO:0000313" key="3">
    <source>
        <dbReference type="Proteomes" id="UP000016923"/>
    </source>
</evidence>
<gene>
    <name evidence="2" type="ORF">F503_08566</name>
</gene>
<evidence type="ECO:0000256" key="1">
    <source>
        <dbReference type="SAM" id="MobiDB-lite"/>
    </source>
</evidence>
<dbReference type="InterPro" id="IPR029063">
    <property type="entry name" value="SAM-dependent_MTases_sf"/>
</dbReference>
<dbReference type="GO" id="GO:0008168">
    <property type="term" value="F:methyltransferase activity"/>
    <property type="evidence" value="ECO:0007669"/>
    <property type="project" value="UniProtKB-KW"/>
</dbReference>
<keyword evidence="2" id="KW-0489">Methyltransferase</keyword>
<dbReference type="InterPro" id="IPR050508">
    <property type="entry name" value="Methyltransf_Superfamily"/>
</dbReference>
<feature type="compositionally biased region" description="Low complexity" evidence="1">
    <location>
        <begin position="32"/>
        <end position="52"/>
    </location>
</feature>
<dbReference type="Gene3D" id="3.40.50.150">
    <property type="entry name" value="Vaccinia Virus protein VP39"/>
    <property type="match status" value="1"/>
</dbReference>
<dbReference type="STRING" id="1262450.S3C9C9"/>
<dbReference type="VEuPathDB" id="FungiDB:F503_08566"/>
<dbReference type="eggNOG" id="KOG4300">
    <property type="taxonomic scope" value="Eukaryota"/>
</dbReference>
<dbReference type="PANTHER" id="PTHR42912:SF83">
    <property type="entry name" value="METHYLTRANSFERASE TYPE 11 DOMAIN-CONTAINING PROTEIN"/>
    <property type="match status" value="1"/>
</dbReference>
<dbReference type="OMA" id="WWMGITK"/>
<dbReference type="EMBL" id="KE148174">
    <property type="protein sequence ID" value="EPE02803.1"/>
    <property type="molecule type" value="Genomic_DNA"/>
</dbReference>
<dbReference type="Proteomes" id="UP000016923">
    <property type="component" value="Unassembled WGS sequence"/>
</dbReference>
<reference evidence="2 3" key="1">
    <citation type="journal article" date="2013" name="BMC Genomics">
        <title>The genome and transcriptome of the pine saprophyte Ophiostoma piceae, and a comparison with the bark beetle-associated pine pathogen Grosmannia clavigera.</title>
        <authorList>
            <person name="Haridas S."/>
            <person name="Wang Y."/>
            <person name="Lim L."/>
            <person name="Massoumi Alamouti S."/>
            <person name="Jackman S."/>
            <person name="Docking R."/>
            <person name="Robertson G."/>
            <person name="Birol I."/>
            <person name="Bohlmann J."/>
            <person name="Breuil C."/>
        </authorList>
    </citation>
    <scope>NUCLEOTIDE SEQUENCE [LARGE SCALE GENOMIC DNA]</scope>
    <source>
        <strain evidence="2 3">UAMH 11346</strain>
    </source>
</reference>
<dbReference type="OrthoDB" id="416496at2759"/>
<sequence length="503" mass="55452">MSSVLGSKAASVPSKALRTGSTARKLFCPYAQQQQQQQQQLQYRQPQRQQPQIPCRWLSMRATAPLQRRPGGSAGGRGARKNDPRSDIWPESVNSPGPKTAYRHKPMPYESSLPPKDFEQHVEYEKDEEPYDEAKERARARRAHEDEIRRGYQAHRQTVSQLFAQRQLPLLGATLAAGLLGFCTMPLLFEYMMGRCNECACGDGAPVDPDAVPTGLPPMGAAAFDVSLDVPERMMGVGRLRTKLAGLAGGDVLEVAVGTGRNIQHYAWNPYVFEPEHSRIDAIAPDLGDARPLTSFTGVDLSGDALAIARRRLRVNLPAVRREIKAKGTEAEFQKKIPEGGGAPTEVFSAVDERVRLFRGDALNPMPPAARLAPASRGVGKPVAQEEYTGRYDTVIQTFGLCSVADPVVLLEHMAAAVKPDSGRIVLLEHGRGQWSIVNGLLDRYAGRHFSRFGCWWNRDLLAIVDKAKAAVPGLEVVEVTRPGWFQFGTLYWIELRVKSGKP</sequence>
<dbReference type="Pfam" id="PF13489">
    <property type="entry name" value="Methyltransf_23"/>
    <property type="match status" value="1"/>
</dbReference>
<protein>
    <submittedName>
        <fullName evidence="2">Methyltransferase oms1</fullName>
    </submittedName>
</protein>
<dbReference type="GO" id="GO:0032259">
    <property type="term" value="P:methylation"/>
    <property type="evidence" value="ECO:0007669"/>
    <property type="project" value="UniProtKB-KW"/>
</dbReference>
<name>S3C9C9_OPHP1</name>
<accession>S3C9C9</accession>
<keyword evidence="3" id="KW-1185">Reference proteome</keyword>
<dbReference type="AlphaFoldDB" id="S3C9C9"/>
<dbReference type="PANTHER" id="PTHR42912">
    <property type="entry name" value="METHYLTRANSFERASE"/>
    <property type="match status" value="1"/>
</dbReference>
<proteinExistence type="predicted"/>
<evidence type="ECO:0000313" key="2">
    <source>
        <dbReference type="EMBL" id="EPE02803.1"/>
    </source>
</evidence>
<organism evidence="2 3">
    <name type="scientific">Ophiostoma piceae (strain UAMH 11346)</name>
    <name type="common">Sap stain fungus</name>
    <dbReference type="NCBI Taxonomy" id="1262450"/>
    <lineage>
        <taxon>Eukaryota</taxon>
        <taxon>Fungi</taxon>
        <taxon>Dikarya</taxon>
        <taxon>Ascomycota</taxon>
        <taxon>Pezizomycotina</taxon>
        <taxon>Sordariomycetes</taxon>
        <taxon>Sordariomycetidae</taxon>
        <taxon>Ophiostomatales</taxon>
        <taxon>Ophiostomataceae</taxon>
        <taxon>Ophiostoma</taxon>
    </lineage>
</organism>
<dbReference type="HOGENOM" id="CLU_037990_3_1_1"/>
<feature type="region of interest" description="Disordered" evidence="1">
    <location>
        <begin position="31"/>
        <end position="115"/>
    </location>
</feature>